<sequence length="97" mass="10891">MRNIMKHGMSKYLFTIFFLFSNSYAFANCENCQTIAGQWVTLSEVGIVVGDYHYGVTNDNKKFFLADGAVAKAEKALILGTKLYVNTNTNNYSLSKK</sequence>
<evidence type="ECO:0000313" key="1">
    <source>
        <dbReference type="EMBL" id="ACJ10078.1"/>
    </source>
</evidence>
<name>B6SCY4_9VIRU</name>
<organism evidence="1">
    <name type="scientific">Bacteriophage APSE-5</name>
    <dbReference type="NCBI Taxonomy" id="568991"/>
    <lineage>
        <taxon>Viruses</taxon>
    </lineage>
</organism>
<protein>
    <submittedName>
        <fullName evidence="1">Uncharacterized protein P8</fullName>
    </submittedName>
</protein>
<proteinExistence type="predicted"/>
<gene>
    <name evidence="1" type="primary">P8</name>
    <name evidence="1" type="ORF">APSE505</name>
</gene>
<reference evidence="1" key="1">
    <citation type="journal article" date="2008" name="Appl. Environ. Microbiol.">
        <title>Diverse phage-encoded toxins in a protective insect endosymbiont.</title>
        <authorList>
            <person name="Degnan P.H."/>
            <person name="Moran N.A."/>
        </authorList>
    </citation>
    <scope>NUCLEOTIDE SEQUENCE</scope>
</reference>
<accession>B6SCY4</accession>
<dbReference type="EMBL" id="EU794050">
    <property type="protein sequence ID" value="ACJ10078.1"/>
    <property type="molecule type" value="Genomic_DNA"/>
</dbReference>